<accession>A0A679J4E7</accession>
<name>A0A679J4E7_VARPD</name>
<dbReference type="RefSeq" id="WP_339091127.1">
    <property type="nucleotide sequence ID" value="NZ_LR743507.1"/>
</dbReference>
<proteinExistence type="predicted"/>
<evidence type="ECO:0000313" key="1">
    <source>
        <dbReference type="EMBL" id="CAA2106039.1"/>
    </source>
</evidence>
<organism evidence="1">
    <name type="scientific">Variovorax paradoxus</name>
    <dbReference type="NCBI Taxonomy" id="34073"/>
    <lineage>
        <taxon>Bacteria</taxon>
        <taxon>Pseudomonadati</taxon>
        <taxon>Pseudomonadota</taxon>
        <taxon>Betaproteobacteria</taxon>
        <taxon>Burkholderiales</taxon>
        <taxon>Comamonadaceae</taxon>
        <taxon>Variovorax</taxon>
    </lineage>
</organism>
<protein>
    <submittedName>
        <fullName evidence="1">Uncharacterized protein</fullName>
    </submittedName>
</protein>
<gene>
    <name evidence="1" type="ORF">VVAX_03550</name>
</gene>
<dbReference type="EMBL" id="LR743507">
    <property type="protein sequence ID" value="CAA2106039.1"/>
    <property type="molecule type" value="Genomic_DNA"/>
</dbReference>
<sequence>MNKPYIHGMLPDVAACAEAKRPAADQPQIRYLGDMQRLQPQPGDVFVLTCERPIDTATAERIKAQLSGQLGGATVLMLGDGLKLEVVAAPRVGVDLAAGPSQAAMVDRERVVHNFTIGDVATVEHVLAAAHRSQRYAPNT</sequence>
<reference evidence="1" key="1">
    <citation type="submission" date="2019-12" db="EMBL/GenBank/DDBJ databases">
        <authorList>
            <person name="Cremers G."/>
        </authorList>
    </citation>
    <scope>NUCLEOTIDE SEQUENCE</scope>
    <source>
        <strain evidence="1">Vvax</strain>
    </source>
</reference>
<dbReference type="AlphaFoldDB" id="A0A679J4E7"/>